<keyword evidence="5" id="KW-1185">Reference proteome</keyword>
<dbReference type="PANTHER" id="PTHR34606:SF15">
    <property type="entry name" value="BON DOMAIN-CONTAINING PROTEIN"/>
    <property type="match status" value="1"/>
</dbReference>
<gene>
    <name evidence="4" type="ORF">FAZ98_33705</name>
</gene>
<proteinExistence type="predicted"/>
<accession>A0A7Z2GRM6</accession>
<feature type="chain" id="PRO_5030898876" evidence="2">
    <location>
        <begin position="24"/>
        <end position="123"/>
    </location>
</feature>
<dbReference type="PROSITE" id="PS50914">
    <property type="entry name" value="BON"/>
    <property type="match status" value="1"/>
</dbReference>
<dbReference type="RefSeq" id="WP_158958295.1">
    <property type="nucleotide sequence ID" value="NZ_CP046916.1"/>
</dbReference>
<feature type="region of interest" description="Disordered" evidence="1">
    <location>
        <begin position="27"/>
        <end position="50"/>
    </location>
</feature>
<feature type="signal peptide" evidence="2">
    <location>
        <begin position="1"/>
        <end position="23"/>
    </location>
</feature>
<feature type="domain" description="BON" evidence="3">
    <location>
        <begin position="51"/>
        <end position="119"/>
    </location>
</feature>
<dbReference type="Gene3D" id="3.30.1340.30">
    <property type="match status" value="1"/>
</dbReference>
<protein>
    <submittedName>
        <fullName evidence="4">BON domain-containing protein</fullName>
    </submittedName>
</protein>
<dbReference type="AlphaFoldDB" id="A0A7Z2GRM6"/>
<feature type="compositionally biased region" description="Polar residues" evidence="1">
    <location>
        <begin position="27"/>
        <end position="42"/>
    </location>
</feature>
<evidence type="ECO:0000256" key="1">
    <source>
        <dbReference type="SAM" id="MobiDB-lite"/>
    </source>
</evidence>
<evidence type="ECO:0000256" key="2">
    <source>
        <dbReference type="SAM" id="SignalP"/>
    </source>
</evidence>
<dbReference type="PANTHER" id="PTHR34606">
    <property type="entry name" value="BON DOMAIN-CONTAINING PROTEIN"/>
    <property type="match status" value="1"/>
</dbReference>
<evidence type="ECO:0000259" key="3">
    <source>
        <dbReference type="PROSITE" id="PS50914"/>
    </source>
</evidence>
<dbReference type="InterPro" id="IPR007055">
    <property type="entry name" value="BON_dom"/>
</dbReference>
<keyword evidence="2" id="KW-0732">Signal</keyword>
<evidence type="ECO:0000313" key="5">
    <source>
        <dbReference type="Proteomes" id="UP000433577"/>
    </source>
</evidence>
<name>A0A7Z2GRM6_9BURK</name>
<sequence>MKKNLLRAACVVSLSAFALGAYAQTASDATSTNDMSMSQSAPAASGKATKADRALGRAVRKALAKTNGFDVSGVFVRARGGAVTLSGSVRSGDQIQKAEDVAKSVQGVTSVSNKLTLFHGGNG</sequence>
<reference evidence="4 5" key="1">
    <citation type="submission" date="2019-12" db="EMBL/GenBank/DDBJ databases">
        <title>Paraburkholderia acidiphila 7Q-K02 sp. nov and Paraburkholderia acidisoli DHF22 sp. nov., two strains isolated from forest soil.</title>
        <authorList>
            <person name="Gao Z."/>
            <person name="Qiu L."/>
        </authorList>
    </citation>
    <scope>NUCLEOTIDE SEQUENCE [LARGE SCALE GENOMIC DNA]</scope>
    <source>
        <strain evidence="4 5">DHF22</strain>
    </source>
</reference>
<dbReference type="InterPro" id="IPR051686">
    <property type="entry name" value="Lipoprotein_DolP"/>
</dbReference>
<dbReference type="Pfam" id="PF04972">
    <property type="entry name" value="BON"/>
    <property type="match status" value="1"/>
</dbReference>
<dbReference type="KEGG" id="pacs:FAZ98_33705"/>
<evidence type="ECO:0000313" key="4">
    <source>
        <dbReference type="EMBL" id="QGZ66703.1"/>
    </source>
</evidence>
<dbReference type="Proteomes" id="UP000433577">
    <property type="component" value="Chromosome 4"/>
</dbReference>
<organism evidence="4 5">
    <name type="scientific">Paraburkholderia acidisoli</name>
    <dbReference type="NCBI Taxonomy" id="2571748"/>
    <lineage>
        <taxon>Bacteria</taxon>
        <taxon>Pseudomonadati</taxon>
        <taxon>Pseudomonadota</taxon>
        <taxon>Betaproteobacteria</taxon>
        <taxon>Burkholderiales</taxon>
        <taxon>Burkholderiaceae</taxon>
        <taxon>Paraburkholderia</taxon>
    </lineage>
</organism>
<dbReference type="OrthoDB" id="9132396at2"/>
<dbReference type="EMBL" id="CP046916">
    <property type="protein sequence ID" value="QGZ66703.1"/>
    <property type="molecule type" value="Genomic_DNA"/>
</dbReference>